<reference evidence="1 2" key="1">
    <citation type="submission" date="2023-07" db="EMBL/GenBank/DDBJ databases">
        <title>Sorghum-associated microbial communities from plants grown in Nebraska, USA.</title>
        <authorList>
            <person name="Schachtman D."/>
        </authorList>
    </citation>
    <scope>NUCLEOTIDE SEQUENCE [LARGE SCALE GENOMIC DNA]</scope>
    <source>
        <strain evidence="1 2">3262</strain>
    </source>
</reference>
<sequence length="32" mass="3572">MKTLLAIQIVHLLMKAAEYAESLLHSIGHLVK</sequence>
<proteinExistence type="predicted"/>
<dbReference type="EMBL" id="JAVDUU010000005">
    <property type="protein sequence ID" value="MDR6945165.1"/>
    <property type="molecule type" value="Genomic_DNA"/>
</dbReference>
<evidence type="ECO:0000313" key="2">
    <source>
        <dbReference type="Proteomes" id="UP001247620"/>
    </source>
</evidence>
<name>A0ABU1TJX1_9SPHI</name>
<comment type="caution">
    <text evidence="1">The sequence shown here is derived from an EMBL/GenBank/DDBJ whole genome shotgun (WGS) entry which is preliminary data.</text>
</comment>
<evidence type="ECO:0000313" key="1">
    <source>
        <dbReference type="EMBL" id="MDR6945165.1"/>
    </source>
</evidence>
<dbReference type="Proteomes" id="UP001247620">
    <property type="component" value="Unassembled WGS sequence"/>
</dbReference>
<accession>A0ABU1TJX1</accession>
<protein>
    <submittedName>
        <fullName evidence="1">Uncharacterized protein</fullName>
    </submittedName>
</protein>
<organism evidence="1 2">
    <name type="scientific">Mucilaginibacter pocheonensis</name>
    <dbReference type="NCBI Taxonomy" id="398050"/>
    <lineage>
        <taxon>Bacteria</taxon>
        <taxon>Pseudomonadati</taxon>
        <taxon>Bacteroidota</taxon>
        <taxon>Sphingobacteriia</taxon>
        <taxon>Sphingobacteriales</taxon>
        <taxon>Sphingobacteriaceae</taxon>
        <taxon>Mucilaginibacter</taxon>
    </lineage>
</organism>
<gene>
    <name evidence="1" type="ORF">J2W55_005033</name>
</gene>
<keyword evidence="2" id="KW-1185">Reference proteome</keyword>